<comment type="caution">
    <text evidence="2">The sequence shown here is derived from an EMBL/GenBank/DDBJ whole genome shotgun (WGS) entry which is preliminary data.</text>
</comment>
<evidence type="ECO:0000256" key="1">
    <source>
        <dbReference type="SAM" id="Phobius"/>
    </source>
</evidence>
<organism evidence="2 3">
    <name type="scientific">Microbacterium ginsengiterrae</name>
    <dbReference type="NCBI Taxonomy" id="546115"/>
    <lineage>
        <taxon>Bacteria</taxon>
        <taxon>Bacillati</taxon>
        <taxon>Actinomycetota</taxon>
        <taxon>Actinomycetes</taxon>
        <taxon>Micrococcales</taxon>
        <taxon>Microbacteriaceae</taxon>
        <taxon>Microbacterium</taxon>
    </lineage>
</organism>
<feature type="transmembrane region" description="Helical" evidence="1">
    <location>
        <begin position="20"/>
        <end position="43"/>
    </location>
</feature>
<gene>
    <name evidence="2" type="ORF">HD600_001032</name>
</gene>
<reference evidence="2 3" key="1">
    <citation type="submission" date="2020-08" db="EMBL/GenBank/DDBJ databases">
        <title>Sequencing the genomes of 1000 actinobacteria strains.</title>
        <authorList>
            <person name="Klenk H.-P."/>
        </authorList>
    </citation>
    <scope>NUCLEOTIDE SEQUENCE [LARGE SCALE GENOMIC DNA]</scope>
    <source>
        <strain evidence="2 3">DSM 24823</strain>
    </source>
</reference>
<keyword evidence="2" id="KW-0813">Transport</keyword>
<accession>A0A7W9CBG1</accession>
<dbReference type="RefSeq" id="WP_241731625.1">
    <property type="nucleotide sequence ID" value="NZ_BAAAPG010000001.1"/>
</dbReference>
<protein>
    <submittedName>
        <fullName evidence="2">ABC-type sugar transport system permease subunit</fullName>
    </submittedName>
</protein>
<evidence type="ECO:0000313" key="3">
    <source>
        <dbReference type="Proteomes" id="UP000517712"/>
    </source>
</evidence>
<keyword evidence="1" id="KW-1133">Transmembrane helix</keyword>
<keyword evidence="1" id="KW-0812">Transmembrane</keyword>
<dbReference type="Proteomes" id="UP000517712">
    <property type="component" value="Unassembled WGS sequence"/>
</dbReference>
<keyword evidence="1" id="KW-0472">Membrane</keyword>
<name>A0A7W9CBG1_9MICO</name>
<keyword evidence="2" id="KW-0762">Sugar transport</keyword>
<dbReference type="AlphaFoldDB" id="A0A7W9CBG1"/>
<proteinExistence type="predicted"/>
<dbReference type="EMBL" id="JACHMU010000001">
    <property type="protein sequence ID" value="MBB5742535.1"/>
    <property type="molecule type" value="Genomic_DNA"/>
</dbReference>
<sequence>MVTKSRVRRTRERYNKREAVAGYLFILPWIAGFLIFTAGAMIYSLRSRQDSPACGSLGWAGS</sequence>
<keyword evidence="3" id="KW-1185">Reference proteome</keyword>
<evidence type="ECO:0000313" key="2">
    <source>
        <dbReference type="EMBL" id="MBB5742535.1"/>
    </source>
</evidence>